<dbReference type="SUPFAM" id="SSF56672">
    <property type="entry name" value="DNA/RNA polymerases"/>
    <property type="match status" value="1"/>
</dbReference>
<dbReference type="InterPro" id="IPR000477">
    <property type="entry name" value="RT_dom"/>
</dbReference>
<name>A0A9W7J9R7_HIBTR</name>
<dbReference type="EMBL" id="BSYR01000053">
    <property type="protein sequence ID" value="GMJ08923.1"/>
    <property type="molecule type" value="Genomic_DNA"/>
</dbReference>
<evidence type="ECO:0000259" key="1">
    <source>
        <dbReference type="PROSITE" id="PS50878"/>
    </source>
</evidence>
<dbReference type="PROSITE" id="PS50878">
    <property type="entry name" value="RT_POL"/>
    <property type="match status" value="1"/>
</dbReference>
<evidence type="ECO:0000313" key="2">
    <source>
        <dbReference type="EMBL" id="GMJ08923.1"/>
    </source>
</evidence>
<organism evidence="2 3">
    <name type="scientific">Hibiscus trionum</name>
    <name type="common">Flower of an hour</name>
    <dbReference type="NCBI Taxonomy" id="183268"/>
    <lineage>
        <taxon>Eukaryota</taxon>
        <taxon>Viridiplantae</taxon>
        <taxon>Streptophyta</taxon>
        <taxon>Embryophyta</taxon>
        <taxon>Tracheophyta</taxon>
        <taxon>Spermatophyta</taxon>
        <taxon>Magnoliopsida</taxon>
        <taxon>eudicotyledons</taxon>
        <taxon>Gunneridae</taxon>
        <taxon>Pentapetalae</taxon>
        <taxon>rosids</taxon>
        <taxon>malvids</taxon>
        <taxon>Malvales</taxon>
        <taxon>Malvaceae</taxon>
        <taxon>Malvoideae</taxon>
        <taxon>Hibiscus</taxon>
    </lineage>
</organism>
<accession>A0A9W7J9R7</accession>
<protein>
    <recommendedName>
        <fullName evidence="1">Reverse transcriptase domain-containing protein</fullName>
    </recommendedName>
</protein>
<dbReference type="OrthoDB" id="1932527at2759"/>
<dbReference type="Pfam" id="PF00078">
    <property type="entry name" value="RVT_1"/>
    <property type="match status" value="1"/>
</dbReference>
<dbReference type="PANTHER" id="PTHR33116:SF75">
    <property type="entry name" value="RIBONUCLEASE H PROTEIN"/>
    <property type="match status" value="1"/>
</dbReference>
<keyword evidence="3" id="KW-1185">Reference proteome</keyword>
<comment type="caution">
    <text evidence="2">The sequence shown here is derived from an EMBL/GenBank/DDBJ whole genome shotgun (WGS) entry which is preliminary data.</text>
</comment>
<evidence type="ECO:0000313" key="3">
    <source>
        <dbReference type="Proteomes" id="UP001165190"/>
    </source>
</evidence>
<feature type="domain" description="Reverse transcriptase" evidence="1">
    <location>
        <begin position="1"/>
        <end position="162"/>
    </location>
</feature>
<sequence>MKEMRFGSRWCHWINWCISSAKISILVNGSPSNIFAISCGLRQGCPLSPFLFNLIAEGLSALLRSAMAKGFLSGLKVGCGRMKIFHIQYADDLILFSEANELYLRNTVRILRGFELVYGLKLNFSKSKLMGINLSDETVSEWANWLHCKSEKFPSPYLGLPLGQHKNSTSIWNPIVEKFKNKFMEWKSKLLSFRVQSHSD</sequence>
<dbReference type="PANTHER" id="PTHR33116">
    <property type="entry name" value="REVERSE TRANSCRIPTASE ZINC-BINDING DOMAIN-CONTAINING PROTEIN-RELATED-RELATED"/>
    <property type="match status" value="1"/>
</dbReference>
<dbReference type="InterPro" id="IPR043502">
    <property type="entry name" value="DNA/RNA_pol_sf"/>
</dbReference>
<proteinExistence type="predicted"/>
<reference evidence="2" key="1">
    <citation type="submission" date="2023-05" db="EMBL/GenBank/DDBJ databases">
        <title>Genome and transcriptome analyses reveal genes involved in the formation of fine ridges on petal epidermal cells in Hibiscus trionum.</title>
        <authorList>
            <person name="Koshimizu S."/>
            <person name="Masuda S."/>
            <person name="Ishii T."/>
            <person name="Shirasu K."/>
            <person name="Hoshino A."/>
            <person name="Arita M."/>
        </authorList>
    </citation>
    <scope>NUCLEOTIDE SEQUENCE</scope>
    <source>
        <strain evidence="2">Hamamatsu line</strain>
    </source>
</reference>
<dbReference type="AlphaFoldDB" id="A0A9W7J9R7"/>
<gene>
    <name evidence="2" type="ORF">HRI_004561500</name>
</gene>
<dbReference type="Proteomes" id="UP001165190">
    <property type="component" value="Unassembled WGS sequence"/>
</dbReference>